<dbReference type="AlphaFoldDB" id="A0A6I3UZY4"/>
<dbReference type="RefSeq" id="WP_330163883.1">
    <property type="nucleotide sequence ID" value="NZ_WNIA01000623.1"/>
</dbReference>
<dbReference type="Proteomes" id="UP000437160">
    <property type="component" value="Unassembled WGS sequence"/>
</dbReference>
<feature type="non-terminal residue" evidence="2">
    <location>
        <position position="97"/>
    </location>
</feature>
<evidence type="ECO:0000259" key="1">
    <source>
        <dbReference type="Pfam" id="PF08270"/>
    </source>
</evidence>
<accession>A0A6I3UZY4</accession>
<dbReference type="InterPro" id="IPR013236">
    <property type="entry name" value="Mga_PRD_dom"/>
</dbReference>
<evidence type="ECO:0000313" key="2">
    <source>
        <dbReference type="EMBL" id="MTW00050.1"/>
    </source>
</evidence>
<dbReference type="EMBL" id="WNIA01000623">
    <property type="protein sequence ID" value="MTW00050.1"/>
    <property type="molecule type" value="Genomic_DNA"/>
</dbReference>
<comment type="caution">
    <text evidence="2">The sequence shown here is derived from an EMBL/GenBank/DDBJ whole genome shotgun (WGS) entry which is preliminary data.</text>
</comment>
<gene>
    <name evidence="2" type="ORF">GM536_13640</name>
</gene>
<protein>
    <submittedName>
        <fullName evidence="2">Transcriptional regulator</fullName>
    </submittedName>
</protein>
<sequence length="97" mass="11347">TAFFERQEIFSTPILFEQKALTIKKFEVYFPDFMGSARQELAQYRQAIGQHDHPEQLEHLMYTILTHAENLSTQLLENRPPIKVLIISNFDHAISLT</sequence>
<feature type="domain" description="M protein trans-acting positive regulator (MGA) PRD" evidence="1">
    <location>
        <begin position="1"/>
        <end position="71"/>
    </location>
</feature>
<evidence type="ECO:0000313" key="3">
    <source>
        <dbReference type="Proteomes" id="UP000437160"/>
    </source>
</evidence>
<dbReference type="Pfam" id="PF08270">
    <property type="entry name" value="PRD_Mga"/>
    <property type="match status" value="1"/>
</dbReference>
<feature type="non-terminal residue" evidence="2">
    <location>
        <position position="1"/>
    </location>
</feature>
<reference evidence="2 3" key="1">
    <citation type="submission" date="2019-11" db="EMBL/GenBank/DDBJ databases">
        <title>Growth characteristics of pneumococcus vary with the chemical composition of the capsule and with environmental conditions.</title>
        <authorList>
            <person name="Tothpal A."/>
            <person name="Desobry K."/>
            <person name="Joshi S."/>
            <person name="Wyllie A.L."/>
            <person name="Weinberger D.M."/>
        </authorList>
    </citation>
    <scope>NUCLEOTIDE SEQUENCE [LARGE SCALE GENOMIC DNA]</scope>
    <source>
        <strain evidence="3">pnumococcus19F</strain>
    </source>
</reference>
<proteinExistence type="predicted"/>
<name>A0A6I3UZY4_STREE</name>
<organism evidence="2 3">
    <name type="scientific">Streptococcus pneumoniae</name>
    <dbReference type="NCBI Taxonomy" id="1313"/>
    <lineage>
        <taxon>Bacteria</taxon>
        <taxon>Bacillati</taxon>
        <taxon>Bacillota</taxon>
        <taxon>Bacilli</taxon>
        <taxon>Lactobacillales</taxon>
        <taxon>Streptococcaceae</taxon>
        <taxon>Streptococcus</taxon>
    </lineage>
</organism>